<sequence length="124" mass="13845">MEFILFYCFGFYLGVFLSKEKKKIPNSGSRCRFTVESNYGNLFIPDWKEGIDRNELGRGNALVDRLLSSPSRTRASGSSGAGFPECAPLTRGRMWVLRGLGFFFGCLWGEWGTVSTLGSLLKVL</sequence>
<accession>Q8BGH5</accession>
<organism evidence="1">
    <name type="scientific">Mus musculus</name>
    <name type="common">Mouse</name>
    <dbReference type="NCBI Taxonomy" id="10090"/>
    <lineage>
        <taxon>Eukaryota</taxon>
        <taxon>Metazoa</taxon>
        <taxon>Chordata</taxon>
        <taxon>Craniata</taxon>
        <taxon>Vertebrata</taxon>
        <taxon>Euteleostomi</taxon>
        <taxon>Mammalia</taxon>
        <taxon>Eutheria</taxon>
        <taxon>Euarchontoglires</taxon>
        <taxon>Glires</taxon>
        <taxon>Rodentia</taxon>
        <taxon>Myomorpha</taxon>
        <taxon>Muroidea</taxon>
        <taxon>Muridae</taxon>
        <taxon>Murinae</taxon>
        <taxon>Mus</taxon>
        <taxon>Mus</taxon>
    </lineage>
</organism>
<reference evidence="1" key="5">
    <citation type="submission" date="2001-07" db="EMBL/GenBank/DDBJ databases">
        <authorList>
            <person name="Adachi J."/>
            <person name="Aizawa K."/>
            <person name="Akimura T."/>
            <person name="Arakawa T."/>
            <person name="Bono H."/>
            <person name="Carninci P."/>
            <person name="Fukuda S."/>
            <person name="Furuno M."/>
            <person name="Hanagaki T."/>
            <person name="Hara A."/>
            <person name="Hashizume W."/>
            <person name="Hayashida K."/>
            <person name="Hayatsu N."/>
            <person name="Hiramoto K."/>
            <person name="Hiraoka T."/>
            <person name="Hirozane T."/>
            <person name="Hori F."/>
            <person name="Imotani K."/>
            <person name="Ishii Y."/>
            <person name="Itoh M."/>
            <person name="Kagawa I."/>
            <person name="Kasukawa T."/>
            <person name="Katoh H."/>
            <person name="Kawai J."/>
            <person name="Kojima Y."/>
            <person name="Kondo S."/>
            <person name="Konno H."/>
            <person name="Kouda M."/>
            <person name="Koya S."/>
            <person name="Kurihara C."/>
            <person name="Matsuyama T."/>
            <person name="Miyazaki A."/>
            <person name="Murata M."/>
            <person name="Nakamura M."/>
            <person name="Nishi K."/>
            <person name="Nomura K."/>
            <person name="Numazaki R."/>
            <person name="Ohno M."/>
            <person name="Ohsato N."/>
            <person name="Okazaki Y."/>
            <person name="Saito R."/>
            <person name="Saitoh H."/>
            <person name="Sakai C."/>
            <person name="Sakai K."/>
            <person name="Sakazume N."/>
            <person name="Sano H."/>
            <person name="Sasaki D."/>
            <person name="Shibata K."/>
            <person name="Shinagawa A."/>
            <person name="Shiraki T."/>
            <person name="Sogabe Y."/>
            <person name="Tagami M."/>
            <person name="Tagawa A."/>
            <person name="Takahashi F."/>
            <person name="Takaku-Akahira S."/>
            <person name="Takeda Y."/>
            <person name="Tanaka T."/>
            <person name="Tomaru A."/>
            <person name="Toya T."/>
            <person name="Yasunishi A."/>
            <person name="Muramatsu M."/>
            <person name="Hayashizaki Y."/>
        </authorList>
    </citation>
    <scope>NUCLEOTIDE SEQUENCE</scope>
    <source>
        <strain evidence="1">C57BL/6J</strain>
        <tissue evidence="1">Urinary bladder</tissue>
        <tissue evidence="2">Whole body</tissue>
    </source>
</reference>
<dbReference type="MGI" id="MGI:1858965">
    <property type="gene designation" value="Atf7ip"/>
</dbReference>
<protein>
    <submittedName>
        <fullName evidence="1">Uncharacterized protein</fullName>
    </submittedName>
</protein>
<reference evidence="1" key="8">
    <citation type="journal article" date="2005" name="Science">
        <title>Antisense Transcription in the Mammalian Transcriptome.</title>
        <authorList>
            <consortium name="RIKEN Genome Exploration Research Group and Genome Science Group (Genome Network Project Core Group) and the FANTOM Consortium"/>
        </authorList>
    </citation>
    <scope>NUCLEOTIDE SEQUENCE</scope>
    <source>
        <strain evidence="1">C57BL/6J</strain>
        <tissue evidence="1">Urinary bladder</tissue>
        <tissue evidence="2">Whole body</tissue>
    </source>
</reference>
<dbReference type="EMBL" id="AK035245">
    <property type="protein sequence ID" value="BAC28998.1"/>
    <property type="molecule type" value="mRNA"/>
</dbReference>
<reference evidence="1" key="4">
    <citation type="journal article" date="2001" name="Nature">
        <title>Functional annotation of a full-length mouse cDNA collection.</title>
        <authorList>
            <consortium name="The RIKEN Genome Exploration Research Group Phase II Team and the FANTOM Consortium"/>
        </authorList>
    </citation>
    <scope>NUCLEOTIDE SEQUENCE</scope>
    <source>
        <strain evidence="1">C57BL/6J</strain>
        <tissue evidence="1">Urinary bladder</tissue>
        <tissue evidence="2">Whole body</tissue>
    </source>
</reference>
<evidence type="ECO:0000313" key="1">
    <source>
        <dbReference type="EMBL" id="BAC28998.1"/>
    </source>
</evidence>
<name>Q8BGH5_MOUSE</name>
<dbReference type="AGR" id="MGI:1858965"/>
<reference evidence="1" key="7">
    <citation type="journal article" date="2005" name="Science">
        <title>The Transcriptional Landscape of the Mammalian Genome.</title>
        <authorList>
            <consortium name="The FANTOM Consortium"/>
            <consortium name="Riken Genome Exploration Research Group and Genome Science Group (Genome Network Project Core Group)"/>
        </authorList>
    </citation>
    <scope>NUCLEOTIDE SEQUENCE</scope>
    <source>
        <strain evidence="1">C57BL/6J</strain>
        <tissue evidence="1">Urinary bladder</tissue>
        <tissue evidence="2">Whole body</tissue>
    </source>
</reference>
<reference evidence="1" key="3">
    <citation type="journal article" date="2000" name="Genome Res.">
        <title>RIKEN integrated sequence analysis (RISA) system--384-format sequencing pipeline with 384 multicapillary sequencer.</title>
        <authorList>
            <person name="Shibata K."/>
            <person name="Itoh M."/>
            <person name="Aizawa K."/>
            <person name="Nagaoka S."/>
            <person name="Sasaki N."/>
            <person name="Carninci P."/>
            <person name="Konno H."/>
            <person name="Akiyama J."/>
            <person name="Nishi K."/>
            <person name="Kitsunai T."/>
            <person name="Tashiro H."/>
            <person name="Itoh M."/>
            <person name="Sumi N."/>
            <person name="Ishii Y."/>
            <person name="Nakamura S."/>
            <person name="Hazama M."/>
            <person name="Nishine T."/>
            <person name="Harada A."/>
            <person name="Yamamoto R."/>
            <person name="Matsumoto H."/>
            <person name="Sakaguchi S."/>
            <person name="Ikegami T."/>
            <person name="Kashiwagi K."/>
            <person name="Fujiwake S."/>
            <person name="Inoue K."/>
            <person name="Togawa Y."/>
            <person name="Izawa M."/>
            <person name="Ohara E."/>
            <person name="Watahiki M."/>
            <person name="Yoneda Y."/>
            <person name="Ishikawa T."/>
            <person name="Ozawa K."/>
            <person name="Tanaka T."/>
            <person name="Matsuura S."/>
            <person name="Kawai J."/>
            <person name="Okazaki Y."/>
            <person name="Muramatsu M."/>
            <person name="Inoue Y."/>
            <person name="Kira A."/>
            <person name="Hayashizaki Y."/>
        </authorList>
    </citation>
    <scope>NUCLEOTIDE SEQUENCE</scope>
    <source>
        <strain evidence="1">C57BL/6J</strain>
        <tissue evidence="1">Urinary bladder</tissue>
        <tissue evidence="2">Whole body</tissue>
    </source>
</reference>
<reference evidence="1" key="1">
    <citation type="journal article" date="1999" name="Methods Enzymol.">
        <title>High-efficiency full-length cDNA cloning.</title>
        <authorList>
            <person name="Carninci P."/>
            <person name="Hayashizaki Y."/>
        </authorList>
    </citation>
    <scope>NUCLEOTIDE SEQUENCE</scope>
    <source>
        <strain evidence="1">C57BL/6J</strain>
        <tissue evidence="1">Urinary bladder</tissue>
        <tissue evidence="2">Whole body</tissue>
    </source>
</reference>
<evidence type="ECO:0000313" key="2">
    <source>
        <dbReference type="EMBL" id="BAC34478.1"/>
    </source>
</evidence>
<reference evidence="1" key="6">
    <citation type="journal article" date="2002" name="Nature">
        <title>Analysis of the mouse transcriptome based on functional annotation of 60,770 full-length cDNAs.</title>
        <authorList>
            <consortium name="The FANTOM Consortium and the RIKEN Genome Exploration Research Group Phase I and II Team"/>
        </authorList>
    </citation>
    <scope>NUCLEOTIDE SEQUENCE</scope>
    <source>
        <strain evidence="1">C57BL/6J</strain>
        <tissue evidence="1">Urinary bladder</tissue>
        <tissue evidence="2">Whole body</tissue>
    </source>
</reference>
<proteinExistence type="evidence at transcript level"/>
<dbReference type="AlphaFoldDB" id="Q8BGH5"/>
<evidence type="ECO:0000313" key="3">
    <source>
        <dbReference type="MGI" id="MGI:1858965"/>
    </source>
</evidence>
<gene>
    <name evidence="3" type="primary">Atf7ip</name>
</gene>
<dbReference type="EMBL" id="AK050961">
    <property type="protein sequence ID" value="BAC34478.1"/>
    <property type="molecule type" value="mRNA"/>
</dbReference>
<reference evidence="1" key="2">
    <citation type="journal article" date="2000" name="Genome Res.">
        <title>Normalization and subtraction of cap-trapper-selected cDNAs to prepare full-length cDNA libraries for rapid discovery of new genes.</title>
        <authorList>
            <person name="Carninci P."/>
            <person name="Shibata Y."/>
            <person name="Hayatsu N."/>
            <person name="Sugahara Y."/>
            <person name="Shibata K."/>
            <person name="Itoh M."/>
            <person name="Konno H."/>
            <person name="Okazaki Y."/>
            <person name="Muramatsu M."/>
            <person name="Hayashizaki Y."/>
        </authorList>
    </citation>
    <scope>NUCLEOTIDE SEQUENCE</scope>
    <source>
        <strain evidence="1">C57BL/6J</strain>
        <tissue evidence="1">Urinary bladder</tissue>
        <tissue evidence="2">Whole body</tissue>
    </source>
</reference>